<dbReference type="EMBL" id="LILD01000001">
    <property type="protein sequence ID" value="KOO38544.1"/>
    <property type="molecule type" value="Genomic_DNA"/>
</dbReference>
<dbReference type="PATRIC" id="fig|136160.3.peg.1609"/>
<dbReference type="RefSeq" id="WP_053430818.1">
    <property type="nucleotide sequence ID" value="NZ_CP040441.1"/>
</dbReference>
<proteinExistence type="predicted"/>
<accession>A0A0M0KIH5</accession>
<organism evidence="2">
    <name type="scientific">Halalkalibacterium halodurans</name>
    <name type="common">Bacillus halodurans</name>
    <dbReference type="NCBI Taxonomy" id="86665"/>
    <lineage>
        <taxon>Bacteria</taxon>
        <taxon>Bacillati</taxon>
        <taxon>Bacillota</taxon>
        <taxon>Bacilli</taxon>
        <taxon>Bacillales</taxon>
        <taxon>Bacillaceae</taxon>
        <taxon>Halalkalibacterium (ex Joshi et al. 2022)</taxon>
    </lineage>
</organism>
<dbReference type="InterPro" id="IPR053824">
    <property type="entry name" value="DUF7010"/>
</dbReference>
<keyword evidence="1" id="KW-0812">Transmembrane</keyword>
<reference evidence="2" key="1">
    <citation type="submission" date="2015-08" db="EMBL/GenBank/DDBJ databases">
        <title>Complete DNA Sequence of Pseudomonas syringae pv. actinidiae, the Causal Agent of Kiwifruit Canker Disease.</title>
        <authorList>
            <person name="Rikkerink E.H.A."/>
            <person name="Fineran P.C."/>
        </authorList>
    </citation>
    <scope>NUCLEOTIDE SEQUENCE</scope>
    <source>
        <strain evidence="2">DSM 13666</strain>
    </source>
</reference>
<feature type="transmembrane region" description="Helical" evidence="1">
    <location>
        <begin position="20"/>
        <end position="40"/>
    </location>
</feature>
<feature type="transmembrane region" description="Helical" evidence="1">
    <location>
        <begin position="106"/>
        <end position="124"/>
    </location>
</feature>
<gene>
    <name evidence="2" type="ORF">AMD02_06515</name>
</gene>
<keyword evidence="1" id="KW-0472">Membrane</keyword>
<dbReference type="AlphaFoldDB" id="A0A0M0KIH5"/>
<name>A0A0M0KIH5_ALKHA</name>
<feature type="transmembrane region" description="Helical" evidence="1">
    <location>
        <begin position="46"/>
        <end position="68"/>
    </location>
</feature>
<protein>
    <submittedName>
        <fullName evidence="2">Uncharacterized protein</fullName>
    </submittedName>
</protein>
<feature type="transmembrane region" description="Helical" evidence="1">
    <location>
        <begin position="80"/>
        <end position="100"/>
    </location>
</feature>
<dbReference type="GeneID" id="87598227"/>
<comment type="caution">
    <text evidence="2">The sequence shown here is derived from an EMBL/GenBank/DDBJ whole genome shotgun (WGS) entry which is preliminary data.</text>
</comment>
<feature type="transmembrane region" description="Helical" evidence="1">
    <location>
        <begin position="129"/>
        <end position="148"/>
    </location>
</feature>
<feature type="transmembrane region" description="Helical" evidence="1">
    <location>
        <begin position="154"/>
        <end position="173"/>
    </location>
</feature>
<evidence type="ECO:0000256" key="1">
    <source>
        <dbReference type="SAM" id="Phobius"/>
    </source>
</evidence>
<dbReference type="Pfam" id="PF22765">
    <property type="entry name" value="DUF7010"/>
    <property type="match status" value="1"/>
</dbReference>
<keyword evidence="1" id="KW-1133">Transmembrane helix</keyword>
<sequence length="190" mass="21560">MTIHELRDDASIKAKNGLGFILSGTVVWFLITFIFLLPFTLQTKNIFMLAMTGLLFPLAVGISSIMKADWKLEKNPLNKLGLTLNVAQFIYFPIVFWAFIESPKEMIIFFAVITGAHFFPYGWFYRARAYSAMAPVISIVIVIIGWTVDLTKLWLIPLIMTLLLLLLSVWLFADYKKKSSTTTFGTSQGM</sequence>
<evidence type="ECO:0000313" key="2">
    <source>
        <dbReference type="EMBL" id="KOO38544.1"/>
    </source>
</evidence>